<protein>
    <submittedName>
        <fullName evidence="1">Uncharacterized protein</fullName>
    </submittedName>
</protein>
<evidence type="ECO:0000313" key="1">
    <source>
        <dbReference type="EnsemblPlants" id="AVESA.00010b.r2.6AG1017030.1.CDS.1"/>
    </source>
</evidence>
<sequence>MDQVLSQEGDSNRATQEYHHVGLDRATGLSEADGVLLIMELMEDSLPPPAVDDDVDRLSHVIRSLEAEILRGGAETTVPKDGGDCLTVPPSEDSCMIDEMLMADLDGYGGGASMPMEYWPEVPPVGGWYLYTEGGEGTIVGQYCWADQGCVEEVYSPLWE</sequence>
<accession>A0ACD5YJ90</accession>
<name>A0ACD5YJ90_AVESA</name>
<dbReference type="Proteomes" id="UP001732700">
    <property type="component" value="Chromosome 6A"/>
</dbReference>
<reference evidence="1" key="2">
    <citation type="submission" date="2025-09" db="UniProtKB">
        <authorList>
            <consortium name="EnsemblPlants"/>
        </authorList>
    </citation>
    <scope>IDENTIFICATION</scope>
</reference>
<organism evidence="1 2">
    <name type="scientific">Avena sativa</name>
    <name type="common">Oat</name>
    <dbReference type="NCBI Taxonomy" id="4498"/>
    <lineage>
        <taxon>Eukaryota</taxon>
        <taxon>Viridiplantae</taxon>
        <taxon>Streptophyta</taxon>
        <taxon>Embryophyta</taxon>
        <taxon>Tracheophyta</taxon>
        <taxon>Spermatophyta</taxon>
        <taxon>Magnoliopsida</taxon>
        <taxon>Liliopsida</taxon>
        <taxon>Poales</taxon>
        <taxon>Poaceae</taxon>
        <taxon>BOP clade</taxon>
        <taxon>Pooideae</taxon>
        <taxon>Poodae</taxon>
        <taxon>Poeae</taxon>
        <taxon>Poeae Chloroplast Group 1 (Aveneae type)</taxon>
        <taxon>Aveninae</taxon>
        <taxon>Avena</taxon>
    </lineage>
</organism>
<keyword evidence="2" id="KW-1185">Reference proteome</keyword>
<proteinExistence type="predicted"/>
<dbReference type="EnsemblPlants" id="AVESA.00010b.r2.6AG1017030.1">
    <property type="protein sequence ID" value="AVESA.00010b.r2.6AG1017030.1.CDS.1"/>
    <property type="gene ID" value="AVESA.00010b.r2.6AG1017030"/>
</dbReference>
<evidence type="ECO:0000313" key="2">
    <source>
        <dbReference type="Proteomes" id="UP001732700"/>
    </source>
</evidence>
<reference evidence="1" key="1">
    <citation type="submission" date="2021-05" db="EMBL/GenBank/DDBJ databases">
        <authorList>
            <person name="Scholz U."/>
            <person name="Mascher M."/>
            <person name="Fiebig A."/>
        </authorList>
    </citation>
    <scope>NUCLEOTIDE SEQUENCE [LARGE SCALE GENOMIC DNA]</scope>
</reference>